<feature type="domain" description="CBM10" evidence="11">
    <location>
        <begin position="393"/>
        <end position="422"/>
    </location>
</feature>
<dbReference type="PROSITE" id="PS00561">
    <property type="entry name" value="CBM2_A"/>
    <property type="match status" value="1"/>
</dbReference>
<dbReference type="InterPro" id="IPR001919">
    <property type="entry name" value="CBD2"/>
</dbReference>
<dbReference type="Pfam" id="PF02013">
    <property type="entry name" value="CBM_10"/>
    <property type="match status" value="1"/>
</dbReference>
<keyword evidence="7 9" id="KW-0326">Glycosidase</keyword>
<dbReference type="GO" id="GO:0008810">
    <property type="term" value="F:cellulase activity"/>
    <property type="evidence" value="ECO:0007669"/>
    <property type="project" value="UniProtKB-EC"/>
</dbReference>
<dbReference type="SMR" id="B3PKK7"/>
<keyword evidence="8 9" id="KW-0624">Polysaccharide degradation</keyword>
<keyword evidence="5" id="KW-1015">Disulfide bond</keyword>
<dbReference type="InterPro" id="IPR018366">
    <property type="entry name" value="CBM2_CS"/>
</dbReference>
<dbReference type="STRING" id="498211.CJA_2475"/>
<comment type="catalytic activity">
    <reaction evidence="1 9">
        <text>Endohydrolysis of (1-&gt;4)-beta-D-glucosidic linkages in cellulose, lichenin and cereal beta-D-glucans.</text>
        <dbReference type="EC" id="3.2.1.4"/>
    </reaction>
</comment>
<dbReference type="SUPFAM" id="SSF49384">
    <property type="entry name" value="Carbohydrate-binding domain"/>
    <property type="match status" value="1"/>
</dbReference>
<dbReference type="GO" id="GO:0030245">
    <property type="term" value="P:cellulose catabolic process"/>
    <property type="evidence" value="ECO:0007669"/>
    <property type="project" value="UniProtKB-KW"/>
</dbReference>
<dbReference type="InterPro" id="IPR018087">
    <property type="entry name" value="Glyco_hydro_5_CS"/>
</dbReference>
<dbReference type="PANTHER" id="PTHR34142">
    <property type="entry name" value="ENDO-BETA-1,4-GLUCANASE A"/>
    <property type="match status" value="1"/>
</dbReference>
<dbReference type="InterPro" id="IPR002883">
    <property type="entry name" value="CBM10/Dockerin_dom"/>
</dbReference>
<dbReference type="eggNOG" id="COG2730">
    <property type="taxonomic scope" value="Bacteria"/>
</dbReference>
<keyword evidence="13" id="KW-1185">Reference proteome</keyword>
<dbReference type="InterPro" id="IPR012291">
    <property type="entry name" value="CBM2_carb-bd_dom_sf"/>
</dbReference>
<comment type="similarity">
    <text evidence="9">Belongs to the glycosyl hydrolase 5 (cellulase A) family.</text>
</comment>
<dbReference type="PROSITE" id="PS51763">
    <property type="entry name" value="CBM10"/>
    <property type="match status" value="1"/>
</dbReference>
<dbReference type="PANTHER" id="PTHR34142:SF1">
    <property type="entry name" value="GLYCOSIDE HYDROLASE FAMILY 5 DOMAIN-CONTAINING PROTEIN"/>
    <property type="match status" value="1"/>
</dbReference>
<evidence type="ECO:0000256" key="4">
    <source>
        <dbReference type="ARBA" id="ARBA00023001"/>
    </source>
</evidence>
<dbReference type="SMART" id="SM01064">
    <property type="entry name" value="CBM_10"/>
    <property type="match status" value="1"/>
</dbReference>
<dbReference type="InterPro" id="IPR001547">
    <property type="entry name" value="Glyco_hydro_5"/>
</dbReference>
<evidence type="ECO:0000256" key="8">
    <source>
        <dbReference type="ARBA" id="ARBA00023326"/>
    </source>
</evidence>
<accession>B3PKK7</accession>
<keyword evidence="4 9" id="KW-0136">Cellulose degradation</keyword>
<evidence type="ECO:0000259" key="10">
    <source>
        <dbReference type="PROSITE" id="PS51173"/>
    </source>
</evidence>
<dbReference type="SUPFAM" id="SSF57615">
    <property type="entry name" value="Type X cellulose binding domain, CBDX"/>
    <property type="match status" value="1"/>
</dbReference>
<evidence type="ECO:0000256" key="5">
    <source>
        <dbReference type="ARBA" id="ARBA00023157"/>
    </source>
</evidence>
<evidence type="ECO:0000256" key="6">
    <source>
        <dbReference type="ARBA" id="ARBA00023277"/>
    </source>
</evidence>
<dbReference type="SUPFAM" id="SSF51445">
    <property type="entry name" value="(Trans)glycosidases"/>
    <property type="match status" value="1"/>
</dbReference>
<dbReference type="Pfam" id="PF00150">
    <property type="entry name" value="Cellulase"/>
    <property type="match status" value="1"/>
</dbReference>
<dbReference type="InterPro" id="IPR036601">
    <property type="entry name" value="CBM10_sf"/>
</dbReference>
<name>B3PKK7_CELJU</name>
<protein>
    <recommendedName>
        <fullName evidence="9">Endoglucanase</fullName>
        <ecNumber evidence="9">3.2.1.4</ecNumber>
    </recommendedName>
</protein>
<evidence type="ECO:0000256" key="7">
    <source>
        <dbReference type="ARBA" id="ARBA00023295"/>
    </source>
</evidence>
<keyword evidence="2" id="KW-0732">Signal</keyword>
<dbReference type="SMART" id="SM00637">
    <property type="entry name" value="CBD_II"/>
    <property type="match status" value="1"/>
</dbReference>
<dbReference type="CAZy" id="CBM2">
    <property type="family name" value="Carbohydrate-Binding Module Family 2"/>
</dbReference>
<dbReference type="Proteomes" id="UP000001036">
    <property type="component" value="Chromosome"/>
</dbReference>
<dbReference type="AlphaFoldDB" id="B3PKK7"/>
<dbReference type="InterPro" id="IPR009031">
    <property type="entry name" value="CBM10"/>
</dbReference>
<sequence>MAKSFLDVFSNDGVFTKRSTRKLPMNMKKFLFNAAVAFSLIGTATAALAGFKISGTQLLDGNGNPFIMRGVNHPHAWYTSRTQQALADIASVKANTVRVVLADGQQWTRTTATEVANIINWAKQNKLIVVLEVHDVTGSGEQASAGTLYNATTYWLDMAATLQGQEDYVLINIANEPYGNGVPASTWVDQHKQAIQRIRTAGLTHTLIVDAANWGQDWEEIMLNNASSVAAADTLKNTLFSVHMYQVYQSRSTVESYVTRFMQTHNLPLIVGEFGADHYGEFVDADSIMAVAQQYNIGYLGWSWSGNSSNVASLDITNNWNVNSLSTWGNRLINGTNGIKATAQLASVYGSASSSSSSSSSVVSSSSSSAVSSVVSSSSASSSSVSSVSGGQQCNWYGTRYPLCVTTSNGWGWENNQSCIARATCSAQPAPWGIVGDSSSSVASSSSSVVSSTSSVISSSSSSIRSSSSSSSSIASSVASSAAPAGNCQYVVTNQWGDGFTGAVRITNRGSSAINGWSVSWSYSDGSRLTNSWNANVTGTNPYTATHLSWNGSIQPGQTVELGFQGTKSANQAASVPVVTGSVCN</sequence>
<dbReference type="GO" id="GO:0030248">
    <property type="term" value="F:cellulose binding"/>
    <property type="evidence" value="ECO:0007669"/>
    <property type="project" value="InterPro"/>
</dbReference>
<dbReference type="EC" id="3.2.1.4" evidence="9"/>
<dbReference type="Pfam" id="PF00553">
    <property type="entry name" value="CBM_2"/>
    <property type="match status" value="1"/>
</dbReference>
<gene>
    <name evidence="12" type="primary">man5B</name>
    <name evidence="12" type="ordered locus">CJA_2475</name>
</gene>
<dbReference type="RefSeq" id="WP_012488072.1">
    <property type="nucleotide sequence ID" value="NC_010995.1"/>
</dbReference>
<evidence type="ECO:0000259" key="11">
    <source>
        <dbReference type="PROSITE" id="PS51763"/>
    </source>
</evidence>
<keyword evidence="3 9" id="KW-0378">Hydrolase</keyword>
<dbReference type="CAZy" id="CBM10">
    <property type="family name" value="Carbohydrate-Binding Module Family 10"/>
</dbReference>
<dbReference type="Gene3D" id="2.60.40.290">
    <property type="match status" value="1"/>
</dbReference>
<dbReference type="Gene3D" id="3.20.20.80">
    <property type="entry name" value="Glycosidases"/>
    <property type="match status" value="1"/>
</dbReference>
<feature type="domain" description="CBM2" evidence="10">
    <location>
        <begin position="481"/>
        <end position="585"/>
    </location>
</feature>
<dbReference type="PROSITE" id="PS00659">
    <property type="entry name" value="GLYCOSYL_HYDROL_F5"/>
    <property type="match status" value="1"/>
</dbReference>
<dbReference type="CAZy" id="GH5">
    <property type="family name" value="Glycoside Hydrolase Family 5"/>
</dbReference>
<dbReference type="HOGENOM" id="CLU_018488_0_0_6"/>
<organism evidence="12 13">
    <name type="scientific">Cellvibrio japonicus (strain Ueda107)</name>
    <name type="common">Pseudomonas fluorescens subsp. cellulosa</name>
    <dbReference type="NCBI Taxonomy" id="498211"/>
    <lineage>
        <taxon>Bacteria</taxon>
        <taxon>Pseudomonadati</taxon>
        <taxon>Pseudomonadota</taxon>
        <taxon>Gammaproteobacteria</taxon>
        <taxon>Cellvibrionales</taxon>
        <taxon>Cellvibrionaceae</taxon>
        <taxon>Cellvibrio</taxon>
    </lineage>
</organism>
<evidence type="ECO:0000256" key="1">
    <source>
        <dbReference type="ARBA" id="ARBA00000966"/>
    </source>
</evidence>
<dbReference type="InterPro" id="IPR008965">
    <property type="entry name" value="CBM2/CBM3_carb-bd_dom_sf"/>
</dbReference>
<dbReference type="InterPro" id="IPR017853">
    <property type="entry name" value="GH"/>
</dbReference>
<evidence type="ECO:0000256" key="2">
    <source>
        <dbReference type="ARBA" id="ARBA00022729"/>
    </source>
</evidence>
<evidence type="ECO:0000256" key="9">
    <source>
        <dbReference type="RuleBase" id="RU361153"/>
    </source>
</evidence>
<dbReference type="KEGG" id="cja:CJA_2475"/>
<evidence type="ECO:0000256" key="3">
    <source>
        <dbReference type="ARBA" id="ARBA00022801"/>
    </source>
</evidence>
<evidence type="ECO:0000313" key="12">
    <source>
        <dbReference type="EMBL" id="ACE84941.1"/>
    </source>
</evidence>
<reference evidence="12 13" key="1">
    <citation type="journal article" date="2008" name="J. Bacteriol.">
        <title>Insights into plant cell wall degradation from the genome sequence of the soil bacterium Cellvibrio japonicus.</title>
        <authorList>
            <person name="Deboy R.T."/>
            <person name="Mongodin E.F."/>
            <person name="Fouts D.E."/>
            <person name="Tailford L.E."/>
            <person name="Khouri H."/>
            <person name="Emerson J.B."/>
            <person name="Mohamoud Y."/>
            <person name="Watkins K."/>
            <person name="Henrissat B."/>
            <person name="Gilbert H.J."/>
            <person name="Nelson K.E."/>
        </authorList>
    </citation>
    <scope>NUCLEOTIDE SEQUENCE [LARGE SCALE GENOMIC DNA]</scope>
    <source>
        <strain evidence="12 13">Ueda107</strain>
    </source>
</reference>
<evidence type="ECO:0000313" key="13">
    <source>
        <dbReference type="Proteomes" id="UP000001036"/>
    </source>
</evidence>
<dbReference type="EMBL" id="CP000934">
    <property type="protein sequence ID" value="ACE84941.1"/>
    <property type="molecule type" value="Genomic_DNA"/>
</dbReference>
<dbReference type="Gene3D" id="2.30.32.30">
    <property type="entry name" value="CBM10"/>
    <property type="match status" value="1"/>
</dbReference>
<dbReference type="PROSITE" id="PS51173">
    <property type="entry name" value="CBM2"/>
    <property type="match status" value="1"/>
</dbReference>
<keyword evidence="6 9" id="KW-0119">Carbohydrate metabolism</keyword>
<proteinExistence type="inferred from homology"/>